<dbReference type="AlphaFoldDB" id="W9UV95"/>
<dbReference type="InterPro" id="IPR035093">
    <property type="entry name" value="RelE/ParE_toxin_dom_sf"/>
</dbReference>
<proteinExistence type="predicted"/>
<dbReference type="Proteomes" id="UP000019464">
    <property type="component" value="Unassembled WGS sequence"/>
</dbReference>
<keyword evidence="3" id="KW-1185">Reference proteome</keyword>
<reference evidence="3" key="1">
    <citation type="submission" date="2012-11" db="EMBL/GenBank/DDBJ databases">
        <authorList>
            <person name="Singh A."/>
            <person name="Pinnaka A.K."/>
            <person name="Vaidya B."/>
        </authorList>
    </citation>
    <scope>NUCLEOTIDE SEQUENCE [LARGE SCALE GENOMIC DNA]</scope>
    <source>
        <strain evidence="3">AK23</strain>
    </source>
</reference>
<organism evidence="2 3">
    <name type="scientific">Nitrincola nitratireducens</name>
    <dbReference type="NCBI Taxonomy" id="1229521"/>
    <lineage>
        <taxon>Bacteria</taxon>
        <taxon>Pseudomonadati</taxon>
        <taxon>Pseudomonadota</taxon>
        <taxon>Gammaproteobacteria</taxon>
        <taxon>Oceanospirillales</taxon>
        <taxon>Oceanospirillaceae</taxon>
        <taxon>Nitrincola</taxon>
    </lineage>
</organism>
<dbReference type="SUPFAM" id="SSF143011">
    <property type="entry name" value="RelE-like"/>
    <property type="match status" value="1"/>
</dbReference>
<dbReference type="InterPro" id="IPR007712">
    <property type="entry name" value="RelE/ParE_toxin"/>
</dbReference>
<name>W9UV95_9GAMM</name>
<comment type="caution">
    <text evidence="2">The sequence shown here is derived from an EMBL/GenBank/DDBJ whole genome shotgun (WGS) entry which is preliminary data.</text>
</comment>
<evidence type="ECO:0008006" key="4">
    <source>
        <dbReference type="Google" id="ProtNLM"/>
    </source>
</evidence>
<keyword evidence="1" id="KW-1277">Toxin-antitoxin system</keyword>
<dbReference type="EMBL" id="AONB01000008">
    <property type="protein sequence ID" value="EXJ11163.1"/>
    <property type="molecule type" value="Genomic_DNA"/>
</dbReference>
<dbReference type="Gene3D" id="3.30.2310.20">
    <property type="entry name" value="RelE-like"/>
    <property type="match status" value="1"/>
</dbReference>
<evidence type="ECO:0000256" key="1">
    <source>
        <dbReference type="ARBA" id="ARBA00022649"/>
    </source>
</evidence>
<protein>
    <recommendedName>
        <fullName evidence="4">Plasmid stabilization system protein</fullName>
    </recommendedName>
</protein>
<gene>
    <name evidence="2" type="ORF">D791_01949</name>
</gene>
<dbReference type="Pfam" id="PF05016">
    <property type="entry name" value="ParE_toxin"/>
    <property type="match status" value="1"/>
</dbReference>
<evidence type="ECO:0000313" key="3">
    <source>
        <dbReference type="Proteomes" id="UP000019464"/>
    </source>
</evidence>
<sequence>MYRIIYEIRDMQLVVSVIKVGHRSSVYKGK</sequence>
<reference evidence="2 3" key="2">
    <citation type="journal article" date="2015" name="Syst. Appl. Microbiol.">
        <title>Nitrincola nitratireducens sp. nov. isolated from a haloalkaline crater lake.</title>
        <authorList>
            <person name="Singh A."/>
            <person name="Vaidya B."/>
            <person name="Tanuku N.R."/>
            <person name="Pinnaka A.K."/>
        </authorList>
    </citation>
    <scope>NUCLEOTIDE SEQUENCE [LARGE SCALE GENOMIC DNA]</scope>
    <source>
        <strain evidence="2 3">AK23</strain>
    </source>
</reference>
<evidence type="ECO:0000313" key="2">
    <source>
        <dbReference type="EMBL" id="EXJ11163.1"/>
    </source>
</evidence>
<accession>W9UV95</accession>